<sequence>MKKNNNTKWLVFVGIPAQMGLTIYLFYQFGVWLDANYASNTINYEKALTLLGVFLAIYVVIKQVQEVSNKND</sequence>
<evidence type="ECO:0000313" key="2">
    <source>
        <dbReference type="EMBL" id="UYW00895.1"/>
    </source>
</evidence>
<protein>
    <submittedName>
        <fullName evidence="2">AtpZ/AtpI family protein</fullName>
    </submittedName>
</protein>
<proteinExistence type="predicted"/>
<name>A0ABY6M0F3_9FLAO</name>
<organism evidence="2 3">
    <name type="scientific">Flavobacterium agricola</name>
    <dbReference type="NCBI Taxonomy" id="2870839"/>
    <lineage>
        <taxon>Bacteria</taxon>
        <taxon>Pseudomonadati</taxon>
        <taxon>Bacteroidota</taxon>
        <taxon>Flavobacteriia</taxon>
        <taxon>Flavobacteriales</taxon>
        <taxon>Flavobacteriaceae</taxon>
        <taxon>Flavobacterium</taxon>
    </lineage>
</organism>
<dbReference type="InterPro" id="IPR032820">
    <property type="entry name" value="ATPase_put"/>
</dbReference>
<dbReference type="Pfam" id="PF09527">
    <property type="entry name" value="ATPase_gene1"/>
    <property type="match status" value="1"/>
</dbReference>
<dbReference type="Proteomes" id="UP001163328">
    <property type="component" value="Chromosome"/>
</dbReference>
<feature type="transmembrane region" description="Helical" evidence="1">
    <location>
        <begin position="9"/>
        <end position="27"/>
    </location>
</feature>
<feature type="transmembrane region" description="Helical" evidence="1">
    <location>
        <begin position="47"/>
        <end position="64"/>
    </location>
</feature>
<evidence type="ECO:0000313" key="3">
    <source>
        <dbReference type="Proteomes" id="UP001163328"/>
    </source>
</evidence>
<dbReference type="RefSeq" id="WP_264433116.1">
    <property type="nucleotide sequence ID" value="NZ_CP081495.1"/>
</dbReference>
<keyword evidence="1" id="KW-1133">Transmembrane helix</keyword>
<keyword evidence="1" id="KW-0812">Transmembrane</keyword>
<gene>
    <name evidence="2" type="ORF">K5I29_10340</name>
</gene>
<evidence type="ECO:0000256" key="1">
    <source>
        <dbReference type="SAM" id="Phobius"/>
    </source>
</evidence>
<keyword evidence="3" id="KW-1185">Reference proteome</keyword>
<reference evidence="2" key="1">
    <citation type="submission" date="2021-08" db="EMBL/GenBank/DDBJ databases">
        <title>Flavobacterium sp. strain CC-SYL302.</title>
        <authorList>
            <person name="Lin S.-Y."/>
            <person name="Lee T.-H."/>
            <person name="Young C.-C."/>
        </authorList>
    </citation>
    <scope>NUCLEOTIDE SEQUENCE</scope>
    <source>
        <strain evidence="2">CC-SYL302</strain>
    </source>
</reference>
<accession>A0ABY6M0F3</accession>
<keyword evidence="1" id="KW-0472">Membrane</keyword>
<dbReference type="EMBL" id="CP081495">
    <property type="protein sequence ID" value="UYW00895.1"/>
    <property type="molecule type" value="Genomic_DNA"/>
</dbReference>